<evidence type="ECO:0000256" key="4">
    <source>
        <dbReference type="ARBA" id="ARBA00022989"/>
    </source>
</evidence>
<dbReference type="PANTHER" id="PTHR30250:SF26">
    <property type="entry name" value="PSMA PROTEIN"/>
    <property type="match status" value="1"/>
</dbReference>
<evidence type="ECO:0000256" key="3">
    <source>
        <dbReference type="ARBA" id="ARBA00022692"/>
    </source>
</evidence>
<feature type="transmembrane region" description="Helical" evidence="6">
    <location>
        <begin position="465"/>
        <end position="488"/>
    </location>
</feature>
<feature type="transmembrane region" description="Helical" evidence="6">
    <location>
        <begin position="405"/>
        <end position="424"/>
    </location>
</feature>
<dbReference type="Proteomes" id="UP000009336">
    <property type="component" value="Unassembled WGS sequence"/>
</dbReference>
<dbReference type="eggNOG" id="COG2244">
    <property type="taxonomic scope" value="Bacteria"/>
</dbReference>
<accession>K8W0P7</accession>
<dbReference type="GO" id="GO:0005886">
    <property type="term" value="C:plasma membrane"/>
    <property type="evidence" value="ECO:0007669"/>
    <property type="project" value="UniProtKB-SubCell"/>
</dbReference>
<evidence type="ECO:0000313" key="8">
    <source>
        <dbReference type="Proteomes" id="UP000009336"/>
    </source>
</evidence>
<feature type="transmembrane region" description="Helical" evidence="6">
    <location>
        <begin position="15"/>
        <end position="32"/>
    </location>
</feature>
<dbReference type="InterPro" id="IPR050833">
    <property type="entry name" value="Poly_Biosynth_Transport"/>
</dbReference>
<gene>
    <name evidence="7" type="ORF">OOA_18034</name>
</gene>
<evidence type="ECO:0000256" key="2">
    <source>
        <dbReference type="ARBA" id="ARBA00022475"/>
    </source>
</evidence>
<feature type="transmembrane region" description="Helical" evidence="6">
    <location>
        <begin position="187"/>
        <end position="208"/>
    </location>
</feature>
<dbReference type="HOGENOM" id="CLU_040798_1_0_6"/>
<dbReference type="AlphaFoldDB" id="K8W0P7"/>
<dbReference type="PANTHER" id="PTHR30250">
    <property type="entry name" value="PST FAMILY PREDICTED COLANIC ACID TRANSPORTER"/>
    <property type="match status" value="1"/>
</dbReference>
<keyword evidence="4 6" id="KW-1133">Transmembrane helix</keyword>
<name>K8W0P7_9GAMM</name>
<keyword evidence="5 6" id="KW-0472">Membrane</keyword>
<dbReference type="RefSeq" id="WP_008913574.1">
    <property type="nucleotide sequence ID" value="NZ_KB233226.1"/>
</dbReference>
<keyword evidence="8" id="KW-1185">Reference proteome</keyword>
<comment type="subcellular location">
    <subcellularLocation>
        <location evidence="1">Cell membrane</location>
        <topology evidence="1">Multi-pass membrane protein</topology>
    </subcellularLocation>
</comment>
<feature type="transmembrane region" description="Helical" evidence="6">
    <location>
        <begin position="380"/>
        <end position="399"/>
    </location>
</feature>
<feature type="transmembrane region" description="Helical" evidence="6">
    <location>
        <begin position="96"/>
        <end position="120"/>
    </location>
</feature>
<feature type="transmembrane region" description="Helical" evidence="6">
    <location>
        <begin position="160"/>
        <end position="181"/>
    </location>
</feature>
<keyword evidence="3 6" id="KW-0812">Transmembrane</keyword>
<evidence type="ECO:0000256" key="5">
    <source>
        <dbReference type="ARBA" id="ARBA00023136"/>
    </source>
</evidence>
<evidence type="ECO:0000313" key="7">
    <source>
        <dbReference type="EMBL" id="EKT54123.1"/>
    </source>
</evidence>
<dbReference type="EMBL" id="AKKL01000050">
    <property type="protein sequence ID" value="EKT54123.1"/>
    <property type="molecule type" value="Genomic_DNA"/>
</dbReference>
<dbReference type="STRING" id="1141662.OOA_18034"/>
<organism evidence="7 8">
    <name type="scientific">Providencia burhodogranariea DSM 19968</name>
    <dbReference type="NCBI Taxonomy" id="1141662"/>
    <lineage>
        <taxon>Bacteria</taxon>
        <taxon>Pseudomonadati</taxon>
        <taxon>Pseudomonadota</taxon>
        <taxon>Gammaproteobacteria</taxon>
        <taxon>Enterobacterales</taxon>
        <taxon>Morganellaceae</taxon>
        <taxon>Providencia</taxon>
    </lineage>
</organism>
<dbReference type="OrthoDB" id="5365632at2"/>
<evidence type="ECO:0000256" key="6">
    <source>
        <dbReference type="SAM" id="Phobius"/>
    </source>
</evidence>
<sequence length="507" mass="57949">MTNHKNNNRIVKNTLFLYFRMIITLLLSLYTSRVILQTLGIDDFGIFNVVAGIVTMLSFMSGAMTSATQRFFSYELGKNDQKQLSNVFKMSMNIHILIIVASIIIAETIGVWFLNTYIIIPQDRIIAANWVFQFSIISFCITVLSIPYTANIIAHEKMRLFAYIGIIDVVLKLIIVFLLRVTNEDKLITYSILLSIVNFLVLFFYYLYNKYNFRNSNFKLYWDKILFKKLFSYTGWNLFGNLASVGYNQGINILLNIFFGPSVNAARAISFQVNTAISGFVANLQTSVSPQIVKSYAINDINNMKSLVFSCSKYSFFLMYFLSLPILLKTEYILEIWLGEIPDYTVIFCQLLIIDTLIISFSSSLMTAFQATGKIKGYQIIVGSLLILNIPLSYLILTLGAPPQYTYTITITLSLIALTLRLKLLELLIPKITSGFYSNVILKSIIIVVLSFIPSWIISKYIDNHILHFIILCISVWLIVITSIWLIGFNASERQYIKNIILRKFNG</sequence>
<feature type="transmembrane region" description="Helical" evidence="6">
    <location>
        <begin position="44"/>
        <end position="64"/>
    </location>
</feature>
<protein>
    <submittedName>
        <fullName evidence="7">Polysaccharide biosynthesis protein</fullName>
    </submittedName>
</protein>
<reference evidence="7 8" key="1">
    <citation type="journal article" date="2012" name="BMC Genomics">
        <title>Comparative genomics of bacteria in the genus Providencia isolated from wild Drosophila melanogaster.</title>
        <authorList>
            <person name="Galac M.R."/>
            <person name="Lazzaro B.P."/>
        </authorList>
    </citation>
    <scope>NUCLEOTIDE SEQUENCE [LARGE SCALE GENOMIC DNA]</scope>
    <source>
        <strain evidence="7 8">DSM 19968</strain>
    </source>
</reference>
<comment type="caution">
    <text evidence="7">The sequence shown here is derived from an EMBL/GenBank/DDBJ whole genome shotgun (WGS) entry which is preliminary data.</text>
</comment>
<feature type="transmembrane region" description="Helical" evidence="6">
    <location>
        <begin position="344"/>
        <end position="368"/>
    </location>
</feature>
<feature type="transmembrane region" description="Helical" evidence="6">
    <location>
        <begin position="436"/>
        <end position="459"/>
    </location>
</feature>
<feature type="transmembrane region" description="Helical" evidence="6">
    <location>
        <begin position="126"/>
        <end position="148"/>
    </location>
</feature>
<feature type="transmembrane region" description="Helical" evidence="6">
    <location>
        <begin position="314"/>
        <end position="338"/>
    </location>
</feature>
<keyword evidence="2" id="KW-1003">Cell membrane</keyword>
<evidence type="ECO:0000256" key="1">
    <source>
        <dbReference type="ARBA" id="ARBA00004651"/>
    </source>
</evidence>
<proteinExistence type="predicted"/>
<dbReference type="PATRIC" id="fig|1141662.3.peg.3660"/>